<protein>
    <recommendedName>
        <fullName evidence="1">peptidyl-tRNA hydrolase</fullName>
        <ecNumber evidence="1">3.1.1.29</ecNumber>
    </recommendedName>
</protein>
<dbReference type="InterPro" id="IPR023476">
    <property type="entry name" value="Pep_tRNA_hydro_II_dom_sf"/>
</dbReference>
<dbReference type="GO" id="GO:0016787">
    <property type="term" value="F:hydrolase activity"/>
    <property type="evidence" value="ECO:0007669"/>
    <property type="project" value="UniProtKB-KW"/>
</dbReference>
<dbReference type="SUPFAM" id="SSF102462">
    <property type="entry name" value="Peptidyl-tRNA hydrolase II"/>
    <property type="match status" value="1"/>
</dbReference>
<dbReference type="EC" id="3.1.1.29" evidence="1"/>
<dbReference type="InterPro" id="IPR002833">
    <property type="entry name" value="PTH2"/>
</dbReference>
<organism evidence="4 5">
    <name type="scientific">Gordonia cholesterolivorans</name>
    <dbReference type="NCBI Taxonomy" id="559625"/>
    <lineage>
        <taxon>Bacteria</taxon>
        <taxon>Bacillati</taxon>
        <taxon>Actinomycetota</taxon>
        <taxon>Actinomycetes</taxon>
        <taxon>Mycobacteriales</taxon>
        <taxon>Gordoniaceae</taxon>
        <taxon>Gordonia</taxon>
    </lineage>
</organism>
<proteinExistence type="predicted"/>
<keyword evidence="2 4" id="KW-0378">Hydrolase</keyword>
<comment type="caution">
    <text evidence="4">The sequence shown here is derived from an EMBL/GenBank/DDBJ whole genome shotgun (WGS) entry which is preliminary data.</text>
</comment>
<gene>
    <name evidence="4" type="ORF">GCM10009855_20910</name>
</gene>
<sequence length="247" mass="26223">MSVSVTDQYRRLVSYQGAYDDPEDPQNVQAMQMVLHIEKKDPPERHSLLVSAARAVVLLCLDPRVAAGGEWAAPMDAWCDARIRKIARRARGAQWEAAQGVPGVTATVSGVQARAYVPSRIGDVDKRIAKLQIGGTEVDGPLPGDDAPVDGSAGLILWVNPGLEMTVGKTAAQVGHASMLGVRLMSETQTADWYAEGCPLDVRLPGPQHWARLVDAAAAGDAVPVQDAGFTEIAPGSMTVIAELARP</sequence>
<keyword evidence="5" id="KW-1185">Reference proteome</keyword>
<evidence type="ECO:0000313" key="4">
    <source>
        <dbReference type="EMBL" id="GAA2380666.1"/>
    </source>
</evidence>
<dbReference type="Proteomes" id="UP001501170">
    <property type="component" value="Unassembled WGS sequence"/>
</dbReference>
<accession>A0ABN3HHT4</accession>
<comment type="catalytic activity">
    <reaction evidence="3">
        <text>an N-acyl-L-alpha-aminoacyl-tRNA + H2O = an N-acyl-L-amino acid + a tRNA + H(+)</text>
        <dbReference type="Rhea" id="RHEA:54448"/>
        <dbReference type="Rhea" id="RHEA-COMP:10123"/>
        <dbReference type="Rhea" id="RHEA-COMP:13883"/>
        <dbReference type="ChEBI" id="CHEBI:15377"/>
        <dbReference type="ChEBI" id="CHEBI:15378"/>
        <dbReference type="ChEBI" id="CHEBI:59874"/>
        <dbReference type="ChEBI" id="CHEBI:78442"/>
        <dbReference type="ChEBI" id="CHEBI:138191"/>
        <dbReference type="EC" id="3.1.1.29"/>
    </reaction>
</comment>
<evidence type="ECO:0000256" key="1">
    <source>
        <dbReference type="ARBA" id="ARBA00013260"/>
    </source>
</evidence>
<dbReference type="Gene3D" id="3.40.1490.10">
    <property type="entry name" value="Bit1"/>
    <property type="match status" value="1"/>
</dbReference>
<reference evidence="4 5" key="1">
    <citation type="journal article" date="2019" name="Int. J. Syst. Evol. Microbiol.">
        <title>The Global Catalogue of Microorganisms (GCM) 10K type strain sequencing project: providing services to taxonomists for standard genome sequencing and annotation.</title>
        <authorList>
            <consortium name="The Broad Institute Genomics Platform"/>
            <consortium name="The Broad Institute Genome Sequencing Center for Infectious Disease"/>
            <person name="Wu L."/>
            <person name="Ma J."/>
        </authorList>
    </citation>
    <scope>NUCLEOTIDE SEQUENCE [LARGE SCALE GENOMIC DNA]</scope>
    <source>
        <strain evidence="4 5">JCM 16227</strain>
    </source>
</reference>
<dbReference type="EMBL" id="BAAARB010000009">
    <property type="protein sequence ID" value="GAA2380666.1"/>
    <property type="molecule type" value="Genomic_DNA"/>
</dbReference>
<name>A0ABN3HHT4_9ACTN</name>
<evidence type="ECO:0000313" key="5">
    <source>
        <dbReference type="Proteomes" id="UP001501170"/>
    </source>
</evidence>
<dbReference type="Pfam" id="PF01981">
    <property type="entry name" value="PTH2"/>
    <property type="match status" value="1"/>
</dbReference>
<dbReference type="RefSeq" id="WP_346076229.1">
    <property type="nucleotide sequence ID" value="NZ_BAAARB010000009.1"/>
</dbReference>
<evidence type="ECO:0000256" key="2">
    <source>
        <dbReference type="ARBA" id="ARBA00022801"/>
    </source>
</evidence>
<evidence type="ECO:0000256" key="3">
    <source>
        <dbReference type="ARBA" id="ARBA00048707"/>
    </source>
</evidence>